<feature type="domain" description="Secretion system C-terminal sorting" evidence="3">
    <location>
        <begin position="206"/>
        <end position="276"/>
    </location>
</feature>
<proteinExistence type="predicted"/>
<name>A0A2T6C1Q7_9FLAO</name>
<evidence type="ECO:0000259" key="3">
    <source>
        <dbReference type="Pfam" id="PF18962"/>
    </source>
</evidence>
<feature type="chain" id="PRO_5015598816" evidence="2">
    <location>
        <begin position="25"/>
        <end position="277"/>
    </location>
</feature>
<dbReference type="AlphaFoldDB" id="A0A2T6C1Q7"/>
<dbReference type="Pfam" id="PF18962">
    <property type="entry name" value="Por_Secre_tail"/>
    <property type="match status" value="1"/>
</dbReference>
<gene>
    <name evidence="4" type="ORF">C8N46_103354</name>
</gene>
<evidence type="ECO:0000313" key="4">
    <source>
        <dbReference type="EMBL" id="PTX62254.1"/>
    </source>
</evidence>
<keyword evidence="1 2" id="KW-0732">Signal</keyword>
<protein>
    <submittedName>
        <fullName evidence="4">Putative secreted protein (Por secretion system target)</fullName>
    </submittedName>
</protein>
<keyword evidence="5" id="KW-1185">Reference proteome</keyword>
<evidence type="ECO:0000256" key="2">
    <source>
        <dbReference type="SAM" id="SignalP"/>
    </source>
</evidence>
<comment type="caution">
    <text evidence="4">The sequence shown here is derived from an EMBL/GenBank/DDBJ whole genome shotgun (WGS) entry which is preliminary data.</text>
</comment>
<accession>A0A2T6C1Q7</accession>
<organism evidence="4 5">
    <name type="scientific">Kordia periserrulae</name>
    <dbReference type="NCBI Taxonomy" id="701523"/>
    <lineage>
        <taxon>Bacteria</taxon>
        <taxon>Pseudomonadati</taxon>
        <taxon>Bacteroidota</taxon>
        <taxon>Flavobacteriia</taxon>
        <taxon>Flavobacteriales</taxon>
        <taxon>Flavobacteriaceae</taxon>
        <taxon>Kordia</taxon>
    </lineage>
</organism>
<feature type="signal peptide" evidence="2">
    <location>
        <begin position="1"/>
        <end position="24"/>
    </location>
</feature>
<dbReference type="RefSeq" id="WP_108114460.1">
    <property type="nucleotide sequence ID" value="NZ_QBKT01000003.1"/>
</dbReference>
<dbReference type="SUPFAM" id="SSF50370">
    <property type="entry name" value="Ricin B-like lectins"/>
    <property type="match status" value="1"/>
</dbReference>
<dbReference type="EMBL" id="QBKT01000003">
    <property type="protein sequence ID" value="PTX62254.1"/>
    <property type="molecule type" value="Genomic_DNA"/>
</dbReference>
<evidence type="ECO:0000256" key="1">
    <source>
        <dbReference type="ARBA" id="ARBA00022729"/>
    </source>
</evidence>
<dbReference type="NCBIfam" id="TIGR04183">
    <property type="entry name" value="Por_Secre_tail"/>
    <property type="match status" value="1"/>
</dbReference>
<dbReference type="PROSITE" id="PS51257">
    <property type="entry name" value="PROKAR_LIPOPROTEIN"/>
    <property type="match status" value="1"/>
</dbReference>
<reference evidence="4 5" key="1">
    <citation type="submission" date="2018-04" db="EMBL/GenBank/DDBJ databases">
        <title>Genomic Encyclopedia of Archaeal and Bacterial Type Strains, Phase II (KMG-II): from individual species to whole genera.</title>
        <authorList>
            <person name="Goeker M."/>
        </authorList>
    </citation>
    <scope>NUCLEOTIDE SEQUENCE [LARGE SCALE GENOMIC DNA]</scope>
    <source>
        <strain evidence="4 5">DSM 25731</strain>
    </source>
</reference>
<sequence>MKKNYITILLTLVIIFACCTIASAQIIADGTYKIFNTVNTEVMSVNTIPQGNPGNPDNLIIGRARMASQDANDDLQLWTFTHQGNDIYTIQNVGDNTYLGVKDGWCGVFGDVQVGFADTSDWIFFKVSATGITNKYTLEIAFDAACNFGSTNVPVKAFDIDGGNSEAKIQTFDVDGMNQNQQFEIVTPASLSIDEVAKNDVKVIYNPQERSAVLTQANAVNAATTVTIIDVSGRQVRSPKKVHSQELQIDFNGLTNGLYFIQIENQNKRQIQKVLVF</sequence>
<dbReference type="OrthoDB" id="9809583at2"/>
<dbReference type="Proteomes" id="UP000244090">
    <property type="component" value="Unassembled WGS sequence"/>
</dbReference>
<evidence type="ECO:0000313" key="5">
    <source>
        <dbReference type="Proteomes" id="UP000244090"/>
    </source>
</evidence>
<dbReference type="Gene3D" id="2.80.10.50">
    <property type="match status" value="1"/>
</dbReference>
<dbReference type="InterPro" id="IPR026444">
    <property type="entry name" value="Secre_tail"/>
</dbReference>
<dbReference type="InterPro" id="IPR035992">
    <property type="entry name" value="Ricin_B-like_lectins"/>
</dbReference>